<dbReference type="InterPro" id="IPR003959">
    <property type="entry name" value="ATPase_AAA_core"/>
</dbReference>
<dbReference type="PANTHER" id="PTHR42960:SF1">
    <property type="entry name" value="YCF46 PROTEIN"/>
    <property type="match status" value="1"/>
</dbReference>
<dbReference type="Gene3D" id="3.40.50.300">
    <property type="entry name" value="P-loop containing nucleotide triphosphate hydrolases"/>
    <property type="match status" value="1"/>
</dbReference>
<dbReference type="SUPFAM" id="SSF52540">
    <property type="entry name" value="P-loop containing nucleoside triphosphate hydrolases"/>
    <property type="match status" value="1"/>
</dbReference>
<sequence>MTLSERLQELVRAAFSGIYIQSFEHDDAILEIARLCRGEGWNLATWDIDRGLALVGQNEISTAVPATDPLAAIRAVGTLATADGTALLVLRNFHRFLNSVEVVQALDSQINAGKQNRTFVVILAPVVQIPIELERQLVVVEHELPDRDQLLRIARGIATEPGELPEGEPLERTLTAAAGMTRMEAENALSLALVRHGRVVPDVIWDMKVQGLKKSGLLEMHGGTETFHGLGGLEHMKSFCLRALSSRSRKAEPRGILILGVPGTGKSEFAKRLGNEVGFPTILVDLGHLKGSLVGESERRTRQALRQLSATARNIAFFDEIEKMASGVQSSGQSDGGVSAGQFGSLLGHMSDHPGESFFIFTANDISKLPPEFTRAERLDGIFFVDLPGPREKKAIWDIYIQTFELDPTQRMPRDDSWTGAEIKACCRLASLLDVPLIEAATNIVPVAVTAGESIERLRQWASGRCLCADRPGLFTRGGDVAGKTGRKVNRSDPSVN</sequence>
<dbReference type="GO" id="GO:0005524">
    <property type="term" value="F:ATP binding"/>
    <property type="evidence" value="ECO:0007669"/>
    <property type="project" value="UniProtKB-KW"/>
</dbReference>
<evidence type="ECO:0000256" key="3">
    <source>
        <dbReference type="ARBA" id="ARBA00038088"/>
    </source>
</evidence>
<dbReference type="InterPro" id="IPR052381">
    <property type="entry name" value="AAA_domain_protein"/>
</dbReference>
<dbReference type="GO" id="GO:0016887">
    <property type="term" value="F:ATP hydrolysis activity"/>
    <property type="evidence" value="ECO:0007669"/>
    <property type="project" value="InterPro"/>
</dbReference>
<dbReference type="SMART" id="SM00382">
    <property type="entry name" value="AAA"/>
    <property type="match status" value="1"/>
</dbReference>
<accession>A0AAU7CF50</accession>
<evidence type="ECO:0000259" key="5">
    <source>
        <dbReference type="SMART" id="SM00382"/>
    </source>
</evidence>
<name>A0AAU7CF50_9BACT</name>
<evidence type="ECO:0000256" key="4">
    <source>
        <dbReference type="ARBA" id="ARBA00040480"/>
    </source>
</evidence>
<dbReference type="Pfam" id="PF00004">
    <property type="entry name" value="AAA"/>
    <property type="match status" value="1"/>
</dbReference>
<feature type="domain" description="AAA+ ATPase" evidence="5">
    <location>
        <begin position="252"/>
        <end position="389"/>
    </location>
</feature>
<reference evidence="6" key="1">
    <citation type="submission" date="2024-05" db="EMBL/GenBank/DDBJ databases">
        <title>Planctomycetes of the genus Singulisphaera possess chitinolytic capabilities.</title>
        <authorList>
            <person name="Ivanova A."/>
        </authorList>
    </citation>
    <scope>NUCLEOTIDE SEQUENCE</scope>
    <source>
        <strain evidence="6">Ch08T</strain>
    </source>
</reference>
<dbReference type="RefSeq" id="WP_406696362.1">
    <property type="nucleotide sequence ID" value="NZ_CP155447.1"/>
</dbReference>
<keyword evidence="1" id="KW-0547">Nucleotide-binding</keyword>
<organism evidence="6">
    <name type="scientific">Singulisphaera sp. Ch08</name>
    <dbReference type="NCBI Taxonomy" id="3120278"/>
    <lineage>
        <taxon>Bacteria</taxon>
        <taxon>Pseudomonadati</taxon>
        <taxon>Planctomycetota</taxon>
        <taxon>Planctomycetia</taxon>
        <taxon>Isosphaerales</taxon>
        <taxon>Isosphaeraceae</taxon>
        <taxon>Singulisphaera</taxon>
    </lineage>
</organism>
<proteinExistence type="inferred from homology"/>
<evidence type="ECO:0000256" key="1">
    <source>
        <dbReference type="ARBA" id="ARBA00022741"/>
    </source>
</evidence>
<dbReference type="InterPro" id="IPR027417">
    <property type="entry name" value="P-loop_NTPase"/>
</dbReference>
<evidence type="ECO:0000256" key="2">
    <source>
        <dbReference type="ARBA" id="ARBA00022840"/>
    </source>
</evidence>
<gene>
    <name evidence="6" type="ORF">V5E97_35760</name>
</gene>
<dbReference type="PANTHER" id="PTHR42960">
    <property type="entry name" value="YCF46 PROTEIN"/>
    <property type="match status" value="1"/>
</dbReference>
<protein>
    <recommendedName>
        <fullName evidence="4">Uncharacterized AAA domain-containing protein ycf46</fullName>
    </recommendedName>
</protein>
<comment type="similarity">
    <text evidence="3">Belongs to the AAA ATPase family. Highly divergent.</text>
</comment>
<dbReference type="EMBL" id="CP155447">
    <property type="protein sequence ID" value="XBH03624.1"/>
    <property type="molecule type" value="Genomic_DNA"/>
</dbReference>
<dbReference type="InterPro" id="IPR003593">
    <property type="entry name" value="AAA+_ATPase"/>
</dbReference>
<evidence type="ECO:0000313" key="6">
    <source>
        <dbReference type="EMBL" id="XBH03624.1"/>
    </source>
</evidence>
<dbReference type="AlphaFoldDB" id="A0AAU7CF50"/>
<keyword evidence="2" id="KW-0067">ATP-binding</keyword>